<evidence type="ECO:0000313" key="2">
    <source>
        <dbReference type="Proteomes" id="UP000814128"/>
    </source>
</evidence>
<name>A0ACB8Q8R9_9AGAM</name>
<dbReference type="EMBL" id="MU273808">
    <property type="protein sequence ID" value="KAI0027993.1"/>
    <property type="molecule type" value="Genomic_DNA"/>
</dbReference>
<gene>
    <name evidence="1" type="ORF">K488DRAFT_59864</name>
</gene>
<reference evidence="1" key="2">
    <citation type="journal article" date="2022" name="New Phytol.">
        <title>Evolutionary transition to the ectomycorrhizal habit in the genomes of a hyperdiverse lineage of mushroom-forming fungi.</title>
        <authorList>
            <person name="Looney B."/>
            <person name="Miyauchi S."/>
            <person name="Morin E."/>
            <person name="Drula E."/>
            <person name="Courty P.E."/>
            <person name="Kohler A."/>
            <person name="Kuo A."/>
            <person name="LaButti K."/>
            <person name="Pangilinan J."/>
            <person name="Lipzen A."/>
            <person name="Riley R."/>
            <person name="Andreopoulos W."/>
            <person name="He G."/>
            <person name="Johnson J."/>
            <person name="Nolan M."/>
            <person name="Tritt A."/>
            <person name="Barry K.W."/>
            <person name="Grigoriev I.V."/>
            <person name="Nagy L.G."/>
            <person name="Hibbett D."/>
            <person name="Henrissat B."/>
            <person name="Matheny P.B."/>
            <person name="Labbe J."/>
            <person name="Martin F.M."/>
        </authorList>
    </citation>
    <scope>NUCLEOTIDE SEQUENCE</scope>
    <source>
        <strain evidence="1">EC-137</strain>
    </source>
</reference>
<protein>
    <submittedName>
        <fullName evidence="1">Uncharacterized protein</fullName>
    </submittedName>
</protein>
<reference evidence="1" key="1">
    <citation type="submission" date="2021-02" db="EMBL/GenBank/DDBJ databases">
        <authorList>
            <consortium name="DOE Joint Genome Institute"/>
            <person name="Ahrendt S."/>
            <person name="Looney B.P."/>
            <person name="Miyauchi S."/>
            <person name="Morin E."/>
            <person name="Drula E."/>
            <person name="Courty P.E."/>
            <person name="Chicoki N."/>
            <person name="Fauchery L."/>
            <person name="Kohler A."/>
            <person name="Kuo A."/>
            <person name="Labutti K."/>
            <person name="Pangilinan J."/>
            <person name="Lipzen A."/>
            <person name="Riley R."/>
            <person name="Andreopoulos W."/>
            <person name="He G."/>
            <person name="Johnson J."/>
            <person name="Barry K.W."/>
            <person name="Grigoriev I.V."/>
            <person name="Nagy L."/>
            <person name="Hibbett D."/>
            <person name="Henrissat B."/>
            <person name="Matheny P.B."/>
            <person name="Labbe J."/>
            <person name="Martin F."/>
        </authorList>
    </citation>
    <scope>NUCLEOTIDE SEQUENCE</scope>
    <source>
        <strain evidence="1">EC-137</strain>
    </source>
</reference>
<keyword evidence="2" id="KW-1185">Reference proteome</keyword>
<evidence type="ECO:0000313" key="1">
    <source>
        <dbReference type="EMBL" id="KAI0027993.1"/>
    </source>
</evidence>
<accession>A0ACB8Q8R9</accession>
<comment type="caution">
    <text evidence="1">The sequence shown here is derived from an EMBL/GenBank/DDBJ whole genome shotgun (WGS) entry which is preliminary data.</text>
</comment>
<dbReference type="Proteomes" id="UP000814128">
    <property type="component" value="Unassembled WGS sequence"/>
</dbReference>
<organism evidence="1 2">
    <name type="scientific">Vararia minispora EC-137</name>
    <dbReference type="NCBI Taxonomy" id="1314806"/>
    <lineage>
        <taxon>Eukaryota</taxon>
        <taxon>Fungi</taxon>
        <taxon>Dikarya</taxon>
        <taxon>Basidiomycota</taxon>
        <taxon>Agaricomycotina</taxon>
        <taxon>Agaricomycetes</taxon>
        <taxon>Russulales</taxon>
        <taxon>Lachnocladiaceae</taxon>
        <taxon>Vararia</taxon>
    </lineage>
</organism>
<sequence>MVEYVYALHDFIPENEDEVPFRAGERIEIVEKDDLYGDGWWQGRNLGGRVGLFPASYTQVAPAFPQASSDGESSEREPTVASVPPESQTIEPTSSTGLLPLLEEPEPSQSTGKATPNGEVMRATLTDVQKAIEQLGKHADTDGARSFTFSSLRDGDTTDRDTEYESDAQEGEDWYKATRQKLAERARQQVQQARTREAIDSRATIPPIDVDFSDESADEEEDAAQKPTQHRDNTHIHELDGTVGRKTHPIIPPVRLESPEPSPLIEASDQFIVPSPLDASSSLLTATQASFPPSASIASTSEIERDATLSPRAAPVVTPSSVPIPEFHPLPTDGEVQSRPSTVEVVSFVAPSMDASAASTPANVSVPSPSPPSTTHTLERTSSSTRIAATSPLSQSQTFQDSLLTPSSSALKAGRSSNHPNDWTVDEVVEWLKLRGFDDGVCDKFIEQEITGDVLLELDVNVLKSEIGIMAFGKRMRIANAIAELRRPPSVMSEHMPTSASPMVTSPGPGIHSFRSHSQSQSVVTTTTHVSSPYTPASVRKAFAEVDTENDDFISHFRHDSDPGVGKESRATLGSTPDVSSARGGKGRPSQLTLSPSDSALGTTVKAVSEDVPDSADSDRIILSEVVASLSHIWMPLIGFSQSEAVPATKYKCPLKDTATQSARSVSKDRVSEAGSLQHARKRSTDASKPAGDRDRHSLFGSAFTSTLGRSRKPPPRYSGVSRIEVDSPEKSGLSLSRLVPGAGRKSSGRPQTSDGTPGAGALAIVREPNGSQRDAGKRDSRDSGGSKERRDPALLRKRTSSAVGSPVSRDTSGAKSLAVDRTNVSGSTLKAGKSILQQIGVPDHNGWMRKKGERYNVWKTRYFVLKGPHLYWLRSNNPSEVRIKGYVNTTSYRIVADEKVDPGKYGFKLIHDTERPHMFSSDEQSVIREWMKALMKAAIDRDYTRPVISSVNIPTIPLAVAQAMNPAPRPPSPTARAATQKALRRENTNQLSTRDAQVLMGGVPLVESGERARVESVFSTDTVASVQSVGSSQSALSPAHLSTPGNVKPMPPSRPSRELRRITSTSTQLDYVLDPTLVEWVNSHVPHEIQLTVNSSGPLCIGLTLLRLAESIKGVATSPPVPDTAFPTGPEDDKLEGLFRLFDFLLDNDVRMGSVSINDIRQGRADKVIQLLKALRSWEEKRRAITRSIGKGGMSAGGFVAPVGWDG</sequence>
<proteinExistence type="predicted"/>